<comment type="caution">
    <text evidence="2">The sequence shown here is derived from an EMBL/GenBank/DDBJ whole genome shotgun (WGS) entry which is preliminary data.</text>
</comment>
<protein>
    <submittedName>
        <fullName evidence="2">Uncharacterized protein</fullName>
    </submittedName>
</protein>
<dbReference type="EMBL" id="JALJOQ010000003">
    <property type="protein sequence ID" value="KAK9813667.1"/>
    <property type="molecule type" value="Genomic_DNA"/>
</dbReference>
<keyword evidence="3" id="KW-1185">Reference proteome</keyword>
<evidence type="ECO:0000256" key="1">
    <source>
        <dbReference type="SAM" id="MobiDB-lite"/>
    </source>
</evidence>
<evidence type="ECO:0000313" key="2">
    <source>
        <dbReference type="EMBL" id="KAK9813667.1"/>
    </source>
</evidence>
<evidence type="ECO:0000313" key="3">
    <source>
        <dbReference type="Proteomes" id="UP001465755"/>
    </source>
</evidence>
<feature type="compositionally biased region" description="Basic and acidic residues" evidence="1">
    <location>
        <begin position="35"/>
        <end position="53"/>
    </location>
</feature>
<reference evidence="2 3" key="1">
    <citation type="journal article" date="2024" name="Nat. Commun.">
        <title>Phylogenomics reveals the evolutionary origins of lichenization in chlorophyte algae.</title>
        <authorList>
            <person name="Puginier C."/>
            <person name="Libourel C."/>
            <person name="Otte J."/>
            <person name="Skaloud P."/>
            <person name="Haon M."/>
            <person name="Grisel S."/>
            <person name="Petersen M."/>
            <person name="Berrin J.G."/>
            <person name="Delaux P.M."/>
            <person name="Dal Grande F."/>
            <person name="Keller J."/>
        </authorList>
    </citation>
    <scope>NUCLEOTIDE SEQUENCE [LARGE SCALE GENOMIC DNA]</scope>
    <source>
        <strain evidence="2 3">SAG 2036</strain>
    </source>
</reference>
<name>A0AAW1PZ05_9CHLO</name>
<gene>
    <name evidence="2" type="ORF">WJX73_002292</name>
</gene>
<sequence length="112" mass="12436">MASGESTGAEGHESGRRRSYCERAGKISYASRPRYALEAERARVTEAERESRREAKRRGGPVETAEPEEQAAKTRNTRGTRASEGAGAGALSIRDERERSKIEREQSRKAKL</sequence>
<feature type="region of interest" description="Disordered" evidence="1">
    <location>
        <begin position="1"/>
        <end position="112"/>
    </location>
</feature>
<dbReference type="AlphaFoldDB" id="A0AAW1PZ05"/>
<accession>A0AAW1PZ05</accession>
<feature type="compositionally biased region" description="Basic and acidic residues" evidence="1">
    <location>
        <begin position="93"/>
        <end position="112"/>
    </location>
</feature>
<proteinExistence type="predicted"/>
<dbReference type="Proteomes" id="UP001465755">
    <property type="component" value="Unassembled WGS sequence"/>
</dbReference>
<organism evidence="2 3">
    <name type="scientific">Symbiochloris irregularis</name>
    <dbReference type="NCBI Taxonomy" id="706552"/>
    <lineage>
        <taxon>Eukaryota</taxon>
        <taxon>Viridiplantae</taxon>
        <taxon>Chlorophyta</taxon>
        <taxon>core chlorophytes</taxon>
        <taxon>Trebouxiophyceae</taxon>
        <taxon>Trebouxiales</taxon>
        <taxon>Trebouxiaceae</taxon>
        <taxon>Symbiochloris</taxon>
    </lineage>
</organism>
<feature type="compositionally biased region" description="Basic and acidic residues" evidence="1">
    <location>
        <begin position="10"/>
        <end position="25"/>
    </location>
</feature>